<accession>A0A3A1U3U9</accession>
<comment type="caution">
    <text evidence="2">The sequence shown here is derived from an EMBL/GenBank/DDBJ whole genome shotgun (WGS) entry which is preliminary data.</text>
</comment>
<gene>
    <name evidence="2" type="ORF">D1781_01265</name>
</gene>
<dbReference type="OrthoDB" id="5124600at2"/>
<dbReference type="AlphaFoldDB" id="A0A3A1U3U9"/>
<feature type="transmembrane region" description="Helical" evidence="1">
    <location>
        <begin position="91"/>
        <end position="114"/>
    </location>
</feature>
<evidence type="ECO:0000256" key="1">
    <source>
        <dbReference type="SAM" id="Phobius"/>
    </source>
</evidence>
<sequence length="158" mass="15170">MRTWPGLAAIGAGLIHLGSASGAPIAVLVPLSAVGAAEVLFGILALARDEPPAARIGTGALAVVLVLSVVALLLPGSAARHGSVVDLGVPAIAFAGAAVLDLVLGVLLALQAAGLRRPAGGGPVRFLLAAALGAGVVAVVTTQSLAATSVGGSMPMMH</sequence>
<keyword evidence="1" id="KW-0472">Membrane</keyword>
<dbReference type="RefSeq" id="WP_119480480.1">
    <property type="nucleotide sequence ID" value="NZ_QXTG01000001.1"/>
</dbReference>
<organism evidence="2 3">
    <name type="scientific">Amnibacterium setariae</name>
    <dbReference type="NCBI Taxonomy" id="2306585"/>
    <lineage>
        <taxon>Bacteria</taxon>
        <taxon>Bacillati</taxon>
        <taxon>Actinomycetota</taxon>
        <taxon>Actinomycetes</taxon>
        <taxon>Micrococcales</taxon>
        <taxon>Microbacteriaceae</taxon>
        <taxon>Amnibacterium</taxon>
    </lineage>
</organism>
<feature type="transmembrane region" description="Helical" evidence="1">
    <location>
        <begin position="126"/>
        <end position="147"/>
    </location>
</feature>
<feature type="transmembrane region" description="Helical" evidence="1">
    <location>
        <begin position="59"/>
        <end position="79"/>
    </location>
</feature>
<evidence type="ECO:0000313" key="3">
    <source>
        <dbReference type="Proteomes" id="UP000265742"/>
    </source>
</evidence>
<proteinExistence type="predicted"/>
<dbReference type="EMBL" id="QXTG01000001">
    <property type="protein sequence ID" value="RIX30117.1"/>
    <property type="molecule type" value="Genomic_DNA"/>
</dbReference>
<dbReference type="Proteomes" id="UP000265742">
    <property type="component" value="Unassembled WGS sequence"/>
</dbReference>
<feature type="transmembrane region" description="Helical" evidence="1">
    <location>
        <begin position="32"/>
        <end position="47"/>
    </location>
</feature>
<name>A0A3A1U3U9_9MICO</name>
<reference evidence="3" key="1">
    <citation type="submission" date="2018-09" db="EMBL/GenBank/DDBJ databases">
        <authorList>
            <person name="Kim I."/>
        </authorList>
    </citation>
    <scope>NUCLEOTIDE SEQUENCE [LARGE SCALE GENOMIC DNA]</scope>
    <source>
        <strain evidence="3">DD4a</strain>
    </source>
</reference>
<protein>
    <submittedName>
        <fullName evidence="2">Uncharacterized protein</fullName>
    </submittedName>
</protein>
<keyword evidence="1" id="KW-1133">Transmembrane helix</keyword>
<keyword evidence="1" id="KW-0812">Transmembrane</keyword>
<keyword evidence="3" id="KW-1185">Reference proteome</keyword>
<evidence type="ECO:0000313" key="2">
    <source>
        <dbReference type="EMBL" id="RIX30117.1"/>
    </source>
</evidence>